<dbReference type="InterPro" id="IPR045851">
    <property type="entry name" value="AMP-bd_C_sf"/>
</dbReference>
<dbReference type="STRING" id="1299341.SAMN05444005_101539"/>
<dbReference type="Gene3D" id="3.30.300.30">
    <property type="match status" value="1"/>
</dbReference>
<protein>
    <submittedName>
        <fullName evidence="4">O-succinylbenzoic acid--CoA ligase</fullName>
    </submittedName>
</protein>
<accession>A0A1H8Z7Q8</accession>
<dbReference type="RefSeq" id="WP_091464779.1">
    <property type="nucleotide sequence ID" value="NZ_FOEI01000001.1"/>
</dbReference>
<organism evidence="4 5">
    <name type="scientific">Flavobacterium urocaniciphilum</name>
    <dbReference type="NCBI Taxonomy" id="1299341"/>
    <lineage>
        <taxon>Bacteria</taxon>
        <taxon>Pseudomonadati</taxon>
        <taxon>Bacteroidota</taxon>
        <taxon>Flavobacteriia</taxon>
        <taxon>Flavobacteriales</taxon>
        <taxon>Flavobacteriaceae</taxon>
        <taxon>Flavobacterium</taxon>
    </lineage>
</organism>
<evidence type="ECO:0000313" key="4">
    <source>
        <dbReference type="EMBL" id="SEP60416.1"/>
    </source>
</evidence>
<proteinExistence type="inferred from homology"/>
<feature type="domain" description="AMP-dependent synthetase/ligase" evidence="3">
    <location>
        <begin position="57"/>
        <end position="195"/>
    </location>
</feature>
<reference evidence="4 5" key="1">
    <citation type="submission" date="2016-10" db="EMBL/GenBank/DDBJ databases">
        <authorList>
            <person name="de Groot N.N."/>
        </authorList>
    </citation>
    <scope>NUCLEOTIDE SEQUENCE [LARGE SCALE GENOMIC DNA]</scope>
    <source>
        <strain evidence="4 5">DSM 27078</strain>
    </source>
</reference>
<keyword evidence="5" id="KW-1185">Reference proteome</keyword>
<dbReference type="Pfam" id="PF00501">
    <property type="entry name" value="AMP-binding"/>
    <property type="match status" value="1"/>
</dbReference>
<comment type="similarity">
    <text evidence="1">Belongs to the ATP-dependent AMP-binding enzyme family.</text>
</comment>
<dbReference type="AlphaFoldDB" id="A0A1H8Z7Q8"/>
<evidence type="ECO:0000313" key="5">
    <source>
        <dbReference type="Proteomes" id="UP000198648"/>
    </source>
</evidence>
<gene>
    <name evidence="4" type="ORF">SAMN05444005_101539</name>
</gene>
<keyword evidence="2 4" id="KW-0436">Ligase</keyword>
<dbReference type="PANTHER" id="PTHR43201:SF5">
    <property type="entry name" value="MEDIUM-CHAIN ACYL-COA LIGASE ACSF2, MITOCHONDRIAL"/>
    <property type="match status" value="1"/>
</dbReference>
<dbReference type="OrthoDB" id="8870348at2"/>
<evidence type="ECO:0000259" key="3">
    <source>
        <dbReference type="Pfam" id="PF00501"/>
    </source>
</evidence>
<dbReference type="GO" id="GO:0006631">
    <property type="term" value="P:fatty acid metabolic process"/>
    <property type="evidence" value="ECO:0007669"/>
    <property type="project" value="TreeGrafter"/>
</dbReference>
<evidence type="ECO:0000256" key="1">
    <source>
        <dbReference type="ARBA" id="ARBA00006432"/>
    </source>
</evidence>
<dbReference type="Proteomes" id="UP000198648">
    <property type="component" value="Unassembled WGS sequence"/>
</dbReference>
<sequence length="345" mass="38942">MTPIIHPDFKLNGKSFTYVELLAEAIFLKNNGSLFEKSIGKFLIDWLSNESFILVKTSGSTGKPKQIVLQKDAMIASAKATVNFFKLQPKSTALLCLSADYIAGKMMLVRAITFGLHLDTVEPSSNPLNEINKSYDFVAMVPMQIKESLEKLNQIKTLIIGGAKVDYQLSKEILKTNCNAYETYGMTETISHIAVKKIGEKSFSILPNIVISKDERNCLVIEAKELSDEKIITNDIVELISNEEFIFKGRFDHVINSGGVKIFPEEIEEKLAKHIFNRFFISSLPDEKFGEKVILVIEGSSFQIDTTIFSELSKYEIPKEILFISQFTETETNKINRKKTLENRA</sequence>
<dbReference type="GO" id="GO:0031956">
    <property type="term" value="F:medium-chain fatty acid-CoA ligase activity"/>
    <property type="evidence" value="ECO:0007669"/>
    <property type="project" value="TreeGrafter"/>
</dbReference>
<dbReference type="SUPFAM" id="SSF56801">
    <property type="entry name" value="Acetyl-CoA synthetase-like"/>
    <property type="match status" value="1"/>
</dbReference>
<dbReference type="EMBL" id="FOEI01000001">
    <property type="protein sequence ID" value="SEP60416.1"/>
    <property type="molecule type" value="Genomic_DNA"/>
</dbReference>
<dbReference type="Gene3D" id="3.40.50.12780">
    <property type="entry name" value="N-terminal domain of ligase-like"/>
    <property type="match status" value="1"/>
</dbReference>
<dbReference type="PANTHER" id="PTHR43201">
    <property type="entry name" value="ACYL-COA SYNTHETASE"/>
    <property type="match status" value="1"/>
</dbReference>
<evidence type="ECO:0000256" key="2">
    <source>
        <dbReference type="ARBA" id="ARBA00022598"/>
    </source>
</evidence>
<name>A0A1H8Z7Q8_9FLAO</name>
<dbReference type="InterPro" id="IPR042099">
    <property type="entry name" value="ANL_N_sf"/>
</dbReference>
<dbReference type="InterPro" id="IPR000873">
    <property type="entry name" value="AMP-dep_synth/lig_dom"/>
</dbReference>